<feature type="transmembrane region" description="Helical" evidence="2">
    <location>
        <begin position="282"/>
        <end position="303"/>
    </location>
</feature>
<gene>
    <name evidence="3" type="ORF">IAA98_01260</name>
</gene>
<evidence type="ECO:0000313" key="3">
    <source>
        <dbReference type="EMBL" id="HIT74198.1"/>
    </source>
</evidence>
<keyword evidence="2" id="KW-0812">Transmembrane</keyword>
<feature type="transmembrane region" description="Helical" evidence="2">
    <location>
        <begin position="64"/>
        <end position="90"/>
    </location>
</feature>
<feature type="transmembrane region" description="Helical" evidence="2">
    <location>
        <begin position="198"/>
        <end position="221"/>
    </location>
</feature>
<feature type="compositionally biased region" description="Basic and acidic residues" evidence="1">
    <location>
        <begin position="458"/>
        <end position="468"/>
    </location>
</feature>
<dbReference type="Proteomes" id="UP000886842">
    <property type="component" value="Unassembled WGS sequence"/>
</dbReference>
<feature type="transmembrane region" description="Helical" evidence="2">
    <location>
        <begin position="366"/>
        <end position="385"/>
    </location>
</feature>
<keyword evidence="2" id="KW-1133">Transmembrane helix</keyword>
<comment type="caution">
    <text evidence="3">The sequence shown here is derived from an EMBL/GenBank/DDBJ whole genome shotgun (WGS) entry which is preliminary data.</text>
</comment>
<feature type="region of interest" description="Disordered" evidence="1">
    <location>
        <begin position="447"/>
        <end position="468"/>
    </location>
</feature>
<dbReference type="EMBL" id="DVLP01000039">
    <property type="protein sequence ID" value="HIT74198.1"/>
    <property type="molecule type" value="Genomic_DNA"/>
</dbReference>
<evidence type="ECO:0000256" key="2">
    <source>
        <dbReference type="SAM" id="Phobius"/>
    </source>
</evidence>
<reference evidence="3" key="2">
    <citation type="journal article" date="2021" name="PeerJ">
        <title>Extensive microbial diversity within the chicken gut microbiome revealed by metagenomics and culture.</title>
        <authorList>
            <person name="Gilroy R."/>
            <person name="Ravi A."/>
            <person name="Getino M."/>
            <person name="Pursley I."/>
            <person name="Horton D.L."/>
            <person name="Alikhan N.F."/>
            <person name="Baker D."/>
            <person name="Gharbi K."/>
            <person name="Hall N."/>
            <person name="Watson M."/>
            <person name="Adriaenssens E.M."/>
            <person name="Foster-Nyarko E."/>
            <person name="Jarju S."/>
            <person name="Secka A."/>
            <person name="Antonio M."/>
            <person name="Oren A."/>
            <person name="Chaudhuri R.R."/>
            <person name="La Ragione R."/>
            <person name="Hildebrand F."/>
            <person name="Pallen M.J."/>
        </authorList>
    </citation>
    <scope>NUCLEOTIDE SEQUENCE</scope>
    <source>
        <strain evidence="3">ChiGjej1B1-24693</strain>
    </source>
</reference>
<evidence type="ECO:0000313" key="4">
    <source>
        <dbReference type="Proteomes" id="UP000886842"/>
    </source>
</evidence>
<organism evidence="3 4">
    <name type="scientific">Candidatus Avipropionibacterium avicola</name>
    <dbReference type="NCBI Taxonomy" id="2840701"/>
    <lineage>
        <taxon>Bacteria</taxon>
        <taxon>Bacillati</taxon>
        <taxon>Actinomycetota</taxon>
        <taxon>Actinomycetes</taxon>
        <taxon>Propionibacteriales</taxon>
        <taxon>Propionibacteriaceae</taxon>
        <taxon>Propionibacteriaceae incertae sedis</taxon>
        <taxon>Candidatus Avipropionibacterium</taxon>
    </lineage>
</organism>
<keyword evidence="2" id="KW-0472">Membrane</keyword>
<protein>
    <submittedName>
        <fullName evidence="3">Uncharacterized protein</fullName>
    </submittedName>
</protein>
<sequence>MASRSVTTPAAALQSFLAGTADLAAGSVSMWVRLWPQLTVIWMAGWMVTELSTRVATQIPLEHVWLAVGVFAIGLLGTLAAIVLMLRVIARALDITSLVPPEEQDDAAEQSVTHVLALTLLPFLGIYAAVNEVAARADQLTALALLQSGFLADRTILTELNPFTSTGKTWFVVGLIVGTYLVRRAVDLFREKVGWRWLGVVVTMLEAYFLLVVILSGQHVLERARLWWEGRTVVQWMDELGIAIGGLADRLGIHWPAVLAAIGRFLSEVLWPLTLDALVQPVIWLAVAALVYGSKLISLAELWQKGMDSRASKLAPRRLRRLRHLQAVRRGSSTRNRLERLWLEFKEAFLSDIDDKYLPTFHSLRLVLRAGIGFLGAYVLVYAVWTVVTMAWTQLVIRLIGGHEVMFWLTWQPLVTLATDGVTEPLRMCLLAIAFHRCLIQFRPPSLDPAPSEDDTTAEQHDGQEVSR</sequence>
<dbReference type="AlphaFoldDB" id="A0A9D1GUU8"/>
<reference evidence="3" key="1">
    <citation type="submission" date="2020-10" db="EMBL/GenBank/DDBJ databases">
        <authorList>
            <person name="Gilroy R."/>
        </authorList>
    </citation>
    <scope>NUCLEOTIDE SEQUENCE</scope>
    <source>
        <strain evidence="3">ChiGjej1B1-24693</strain>
    </source>
</reference>
<proteinExistence type="predicted"/>
<name>A0A9D1GUU8_9ACTN</name>
<evidence type="ECO:0000256" key="1">
    <source>
        <dbReference type="SAM" id="MobiDB-lite"/>
    </source>
</evidence>
<accession>A0A9D1GUU8</accession>